<name>A0A7G9SJ76_9SPHN</name>
<dbReference type="SUPFAM" id="SSF48452">
    <property type="entry name" value="TPR-like"/>
    <property type="match status" value="2"/>
</dbReference>
<dbReference type="Pfam" id="PF13676">
    <property type="entry name" value="TIR_2"/>
    <property type="match status" value="1"/>
</dbReference>
<keyword evidence="4" id="KW-1185">Reference proteome</keyword>
<evidence type="ECO:0000313" key="4">
    <source>
        <dbReference type="Proteomes" id="UP000515971"/>
    </source>
</evidence>
<dbReference type="EMBL" id="CP060718">
    <property type="protein sequence ID" value="QNN67901.1"/>
    <property type="molecule type" value="Genomic_DNA"/>
</dbReference>
<dbReference type="AlphaFoldDB" id="A0A7G9SJ76"/>
<proteinExistence type="predicted"/>
<dbReference type="RefSeq" id="WP_187538903.1">
    <property type="nucleotide sequence ID" value="NZ_BAABJT010000001.1"/>
</dbReference>
<dbReference type="InterPro" id="IPR011990">
    <property type="entry name" value="TPR-like_helical_dom_sf"/>
</dbReference>
<organism evidence="3 4">
    <name type="scientific">Sphingomonas lutea</name>
    <dbReference type="NCBI Taxonomy" id="1045317"/>
    <lineage>
        <taxon>Bacteria</taxon>
        <taxon>Pseudomonadati</taxon>
        <taxon>Pseudomonadota</taxon>
        <taxon>Alphaproteobacteria</taxon>
        <taxon>Sphingomonadales</taxon>
        <taxon>Sphingomonadaceae</taxon>
        <taxon>Sphingomonas</taxon>
    </lineage>
</organism>
<protein>
    <submittedName>
        <fullName evidence="3">TIR domain-containing protein</fullName>
    </submittedName>
</protein>
<dbReference type="InterPro" id="IPR035897">
    <property type="entry name" value="Toll_tir_struct_dom_sf"/>
</dbReference>
<feature type="transmembrane region" description="Helical" evidence="1">
    <location>
        <begin position="150"/>
        <end position="169"/>
    </location>
</feature>
<dbReference type="InterPro" id="IPR000157">
    <property type="entry name" value="TIR_dom"/>
</dbReference>
<reference evidence="3 4" key="1">
    <citation type="submission" date="2020-08" db="EMBL/GenBank/DDBJ databases">
        <title>Genome sequence of Sphingomonas lutea KCTC 23642T.</title>
        <authorList>
            <person name="Hyun D.-W."/>
            <person name="Bae J.-W."/>
        </authorList>
    </citation>
    <scope>NUCLEOTIDE SEQUENCE [LARGE SCALE GENOMIC DNA]</scope>
    <source>
        <strain evidence="3 4">KCTC 23642</strain>
    </source>
</reference>
<dbReference type="KEGG" id="slut:H9L13_02980"/>
<dbReference type="Gene3D" id="3.40.50.10140">
    <property type="entry name" value="Toll/interleukin-1 receptor homology (TIR) domain"/>
    <property type="match status" value="1"/>
</dbReference>
<evidence type="ECO:0000256" key="1">
    <source>
        <dbReference type="SAM" id="Phobius"/>
    </source>
</evidence>
<evidence type="ECO:0000259" key="2">
    <source>
        <dbReference type="Pfam" id="PF13676"/>
    </source>
</evidence>
<feature type="domain" description="TIR" evidence="2">
    <location>
        <begin position="4"/>
        <end position="108"/>
    </location>
</feature>
<keyword evidence="1" id="KW-0472">Membrane</keyword>
<gene>
    <name evidence="3" type="ORF">H9L13_02980</name>
</gene>
<keyword evidence="1" id="KW-1133">Transmembrane helix</keyword>
<dbReference type="Gene3D" id="1.25.40.10">
    <property type="entry name" value="Tetratricopeptide repeat domain"/>
    <property type="match status" value="2"/>
</dbReference>
<dbReference type="SUPFAM" id="SSF52200">
    <property type="entry name" value="Toll/Interleukin receptor TIR domain"/>
    <property type="match status" value="1"/>
</dbReference>
<keyword evidence="1" id="KW-0812">Transmembrane</keyword>
<dbReference type="GO" id="GO:0007165">
    <property type="term" value="P:signal transduction"/>
    <property type="evidence" value="ECO:0007669"/>
    <property type="project" value="InterPro"/>
</dbReference>
<evidence type="ECO:0000313" key="3">
    <source>
        <dbReference type="EMBL" id="QNN67901.1"/>
    </source>
</evidence>
<sequence>MADVFISYSRADQELARRAALALKRAGYSVWWDNDLPAHRAYTEEIEQQLREAKAVLVLWSAEAARSQWVRAEADLARNAGTLVQAQTDGTIPPLPFNQIQCADLKGWRGSAKHPGWTKLVASTGALVGGEALRAAPASAKSGFHWRRPWVAAAALLLLMAIGAAAYWMRGSADEGRPVVAVMPFQSLDKRDESLVAGIWEDTRQAIGRNPQLLVLGPNTLEQLAEKGGDAPNKAADYLVQASVRSVGDRIRVNTNLIRTADGAQLWSENFDRRLDDVFALQSEIAGEIEGRIRGRLAARGGKLPENIATSGEVYALYSDARAKIRKRNYVHYAEAAKQLEQVVRKDPNFAPGWATLAVARTLGAGVTAEGTAEAEARRAIALAPNLAAGHAARGFALGQGPAAEAALRRAIALDPNDIEAMNWLANSLGTSRREEKLQLYSKIVEIEPLWWPAILNMINLLVRDGNDRAVRAEVERVERLGDQFTSTLIQIRLAERTGDVSQIITIGLNQYRRASPDEKEMIGRALWPYLVKMDRFDLADRLVPMPPHAAEFIPPLRRYEPRAIDMIEERVTPRQFWTQGPLPVTASRVYLVNNQGPRLAKLYHAAAPNPDAFEKLVSPGRLIEIAPSLALALRSAGEDNDASEILKRAEAAVERSAEMSGEEQVNLARIYAAQGRKDEAIGQLSAAIRQNWLPTFTPVPTDIAIDPALGQLKGDPRFERLRQQVTAHLAKEKAELGPISLN</sequence>
<accession>A0A7G9SJ76</accession>
<dbReference type="Proteomes" id="UP000515971">
    <property type="component" value="Chromosome"/>
</dbReference>